<name>A0A4Z2F2S9_9TELE</name>
<dbReference type="EMBL" id="SRLO01001765">
    <property type="protein sequence ID" value="TNN35459.1"/>
    <property type="molecule type" value="Genomic_DNA"/>
</dbReference>
<gene>
    <name evidence="1" type="ORF">EYF80_054376</name>
</gene>
<keyword evidence="2" id="KW-1185">Reference proteome</keyword>
<organism evidence="1 2">
    <name type="scientific">Liparis tanakae</name>
    <name type="common">Tanaka's snailfish</name>
    <dbReference type="NCBI Taxonomy" id="230148"/>
    <lineage>
        <taxon>Eukaryota</taxon>
        <taxon>Metazoa</taxon>
        <taxon>Chordata</taxon>
        <taxon>Craniata</taxon>
        <taxon>Vertebrata</taxon>
        <taxon>Euteleostomi</taxon>
        <taxon>Actinopterygii</taxon>
        <taxon>Neopterygii</taxon>
        <taxon>Teleostei</taxon>
        <taxon>Neoteleostei</taxon>
        <taxon>Acanthomorphata</taxon>
        <taxon>Eupercaria</taxon>
        <taxon>Perciformes</taxon>
        <taxon>Cottioidei</taxon>
        <taxon>Cottales</taxon>
        <taxon>Liparidae</taxon>
        <taxon>Liparis</taxon>
    </lineage>
</organism>
<comment type="caution">
    <text evidence="1">The sequence shown here is derived from an EMBL/GenBank/DDBJ whole genome shotgun (WGS) entry which is preliminary data.</text>
</comment>
<accession>A0A4Z2F2S9</accession>
<reference evidence="1 2" key="1">
    <citation type="submission" date="2019-03" db="EMBL/GenBank/DDBJ databases">
        <title>First draft genome of Liparis tanakae, snailfish: a comprehensive survey of snailfish specific genes.</title>
        <authorList>
            <person name="Kim W."/>
            <person name="Song I."/>
            <person name="Jeong J.-H."/>
            <person name="Kim D."/>
            <person name="Kim S."/>
            <person name="Ryu S."/>
            <person name="Song J.Y."/>
            <person name="Lee S.K."/>
        </authorList>
    </citation>
    <scope>NUCLEOTIDE SEQUENCE [LARGE SCALE GENOMIC DNA]</scope>
    <source>
        <tissue evidence="1">Muscle</tissue>
    </source>
</reference>
<proteinExistence type="predicted"/>
<evidence type="ECO:0000313" key="1">
    <source>
        <dbReference type="EMBL" id="TNN35459.1"/>
    </source>
</evidence>
<dbReference type="AlphaFoldDB" id="A0A4Z2F2S9"/>
<protein>
    <submittedName>
        <fullName evidence="1">Uncharacterized protein</fullName>
    </submittedName>
</protein>
<sequence length="81" mass="9376">MGEERRRFNWTQSETFNLQGNLRRQTLAAVFVKTLPENGTTVDFIRMSPLCLRCTTTMENHVAEPRCRTTLHHRHGSPTCS</sequence>
<evidence type="ECO:0000313" key="2">
    <source>
        <dbReference type="Proteomes" id="UP000314294"/>
    </source>
</evidence>
<dbReference type="Proteomes" id="UP000314294">
    <property type="component" value="Unassembled WGS sequence"/>
</dbReference>